<accession>A0ACB9LK86</accession>
<dbReference type="Proteomes" id="UP001057402">
    <property type="component" value="Chromosome 11"/>
</dbReference>
<evidence type="ECO:0000313" key="1">
    <source>
        <dbReference type="EMBL" id="KAI4311905.1"/>
    </source>
</evidence>
<sequence length="107" mass="12390">MRELERAICGSRVYIVVFSRNYASSAWCHRELDMMVDLHGGSNVGKKIILPIFYGADPVDVKLRTELYRETLDSHKDRYRQDVVKKWEEALKTVSRISGWDSKAIQG</sequence>
<protein>
    <submittedName>
        <fullName evidence="1">Uncharacterized protein</fullName>
    </submittedName>
</protein>
<name>A0ACB9LK86_9MYRT</name>
<evidence type="ECO:0000313" key="2">
    <source>
        <dbReference type="Proteomes" id="UP001057402"/>
    </source>
</evidence>
<keyword evidence="2" id="KW-1185">Reference proteome</keyword>
<organism evidence="1 2">
    <name type="scientific">Melastoma candidum</name>
    <dbReference type="NCBI Taxonomy" id="119954"/>
    <lineage>
        <taxon>Eukaryota</taxon>
        <taxon>Viridiplantae</taxon>
        <taxon>Streptophyta</taxon>
        <taxon>Embryophyta</taxon>
        <taxon>Tracheophyta</taxon>
        <taxon>Spermatophyta</taxon>
        <taxon>Magnoliopsida</taxon>
        <taxon>eudicotyledons</taxon>
        <taxon>Gunneridae</taxon>
        <taxon>Pentapetalae</taxon>
        <taxon>rosids</taxon>
        <taxon>malvids</taxon>
        <taxon>Myrtales</taxon>
        <taxon>Melastomataceae</taxon>
        <taxon>Melastomatoideae</taxon>
        <taxon>Melastomateae</taxon>
        <taxon>Melastoma</taxon>
    </lineage>
</organism>
<comment type="caution">
    <text evidence="1">The sequence shown here is derived from an EMBL/GenBank/DDBJ whole genome shotgun (WGS) entry which is preliminary data.</text>
</comment>
<dbReference type="EMBL" id="CM042890">
    <property type="protein sequence ID" value="KAI4311905.1"/>
    <property type="molecule type" value="Genomic_DNA"/>
</dbReference>
<gene>
    <name evidence="1" type="ORF">MLD38_036769</name>
</gene>
<reference evidence="2" key="1">
    <citation type="journal article" date="2023" name="Front. Plant Sci.">
        <title>Chromosomal-level genome assembly of Melastoma candidum provides insights into trichome evolution.</title>
        <authorList>
            <person name="Zhong Y."/>
            <person name="Wu W."/>
            <person name="Sun C."/>
            <person name="Zou P."/>
            <person name="Liu Y."/>
            <person name="Dai S."/>
            <person name="Zhou R."/>
        </authorList>
    </citation>
    <scope>NUCLEOTIDE SEQUENCE [LARGE SCALE GENOMIC DNA]</scope>
</reference>
<proteinExistence type="predicted"/>